<dbReference type="PANTHER" id="PTHR45947">
    <property type="entry name" value="SULFOQUINOVOSYL TRANSFERASE SQD2"/>
    <property type="match status" value="1"/>
</dbReference>
<dbReference type="STRING" id="1797471.A3A71_03940"/>
<evidence type="ECO:0000259" key="1">
    <source>
        <dbReference type="Pfam" id="PF00534"/>
    </source>
</evidence>
<organism evidence="3 4">
    <name type="scientific">Candidatus Berkelbacteria bacterium RIFCSPLOWO2_01_FULL_50_28</name>
    <dbReference type="NCBI Taxonomy" id="1797471"/>
    <lineage>
        <taxon>Bacteria</taxon>
        <taxon>Candidatus Berkelbacteria</taxon>
    </lineage>
</organism>
<dbReference type="InterPro" id="IPR050194">
    <property type="entry name" value="Glycosyltransferase_grp1"/>
</dbReference>
<dbReference type="AlphaFoldDB" id="A0A1F5EA70"/>
<dbReference type="Proteomes" id="UP000177481">
    <property type="component" value="Unassembled WGS sequence"/>
</dbReference>
<comment type="caution">
    <text evidence="3">The sequence shown here is derived from an EMBL/GenBank/DDBJ whole genome shotgun (WGS) entry which is preliminary data.</text>
</comment>
<gene>
    <name evidence="3" type="ORF">A3A71_03940</name>
</gene>
<dbReference type="EMBL" id="MEZX01000003">
    <property type="protein sequence ID" value="OGD64292.1"/>
    <property type="molecule type" value="Genomic_DNA"/>
</dbReference>
<evidence type="ECO:0000313" key="4">
    <source>
        <dbReference type="Proteomes" id="UP000177481"/>
    </source>
</evidence>
<dbReference type="Pfam" id="PF00534">
    <property type="entry name" value="Glycos_transf_1"/>
    <property type="match status" value="1"/>
</dbReference>
<dbReference type="Pfam" id="PF13439">
    <property type="entry name" value="Glyco_transf_4"/>
    <property type="match status" value="1"/>
</dbReference>
<dbReference type="PANTHER" id="PTHR45947:SF3">
    <property type="entry name" value="SULFOQUINOVOSYL TRANSFERASE SQD2"/>
    <property type="match status" value="1"/>
</dbReference>
<feature type="domain" description="Glycosyl transferase family 1" evidence="1">
    <location>
        <begin position="202"/>
        <end position="353"/>
    </location>
</feature>
<dbReference type="Gene3D" id="3.40.50.2000">
    <property type="entry name" value="Glycogen Phosphorylase B"/>
    <property type="match status" value="2"/>
</dbReference>
<dbReference type="SUPFAM" id="SSF53756">
    <property type="entry name" value="UDP-Glycosyltransferase/glycogen phosphorylase"/>
    <property type="match status" value="1"/>
</dbReference>
<proteinExistence type="predicted"/>
<feature type="domain" description="Glycosyltransferase subfamily 4-like N-terminal" evidence="2">
    <location>
        <begin position="14"/>
        <end position="181"/>
    </location>
</feature>
<protein>
    <recommendedName>
        <fullName evidence="5">Glycosyltransferase subfamily 4-like N-terminal domain-containing protein</fullName>
    </recommendedName>
</protein>
<evidence type="ECO:0008006" key="5">
    <source>
        <dbReference type="Google" id="ProtNLM"/>
    </source>
</evidence>
<sequence>MKILVGSLTYPLANGVTTSINTSVDGFVRAGHEIAIVAPRYAMGQVRPEHHPIVASPISRWFLSAMHKKERMFGAAAAGEFADLISRFEPDAFWLHTLTWSENAFERLMKRSKKARVLTYHTMVEEYGRLYAGEAGARVMAHRSKTVANAMNAVITPSKVIAKRLAAYGVKKQIYVIPTGISMPSNNFSRLELAARFHFSPASKILLYVGRVSKEKNITKLLTMCAPVLRQKTAVLLLVGPGDLDEAMADAKSLGVENQVICTGPLPKEDTQRIYGGSDAFVFASQTETQGLVIGEAMLAGTPVVALDSPIQPEVYPDSLAVVVRDENKYAVELEDALANESAKKRFAVKAKKFVEDNFSIKLMLNRQISVFEKLVRSDGSP</sequence>
<reference evidence="3 4" key="1">
    <citation type="journal article" date="2016" name="Nat. Commun.">
        <title>Thousands of microbial genomes shed light on interconnected biogeochemical processes in an aquifer system.</title>
        <authorList>
            <person name="Anantharaman K."/>
            <person name="Brown C.T."/>
            <person name="Hug L.A."/>
            <person name="Sharon I."/>
            <person name="Castelle C.J."/>
            <person name="Probst A.J."/>
            <person name="Thomas B.C."/>
            <person name="Singh A."/>
            <person name="Wilkins M.J."/>
            <person name="Karaoz U."/>
            <person name="Brodie E.L."/>
            <person name="Williams K.H."/>
            <person name="Hubbard S.S."/>
            <person name="Banfield J.F."/>
        </authorList>
    </citation>
    <scope>NUCLEOTIDE SEQUENCE [LARGE SCALE GENOMIC DNA]</scope>
</reference>
<dbReference type="InterPro" id="IPR028098">
    <property type="entry name" value="Glyco_trans_4-like_N"/>
</dbReference>
<evidence type="ECO:0000259" key="2">
    <source>
        <dbReference type="Pfam" id="PF13439"/>
    </source>
</evidence>
<accession>A0A1F5EA70</accession>
<evidence type="ECO:0000313" key="3">
    <source>
        <dbReference type="EMBL" id="OGD64292.1"/>
    </source>
</evidence>
<name>A0A1F5EA70_9BACT</name>
<dbReference type="InterPro" id="IPR001296">
    <property type="entry name" value="Glyco_trans_1"/>
</dbReference>
<dbReference type="GO" id="GO:0016757">
    <property type="term" value="F:glycosyltransferase activity"/>
    <property type="evidence" value="ECO:0007669"/>
    <property type="project" value="InterPro"/>
</dbReference>